<gene>
    <name evidence="1" type="ORF">PMAYCL1PPCAC_09531</name>
</gene>
<dbReference type="Proteomes" id="UP001328107">
    <property type="component" value="Unassembled WGS sequence"/>
</dbReference>
<proteinExistence type="predicted"/>
<protein>
    <submittedName>
        <fullName evidence="1">Uncharacterized protein</fullName>
    </submittedName>
</protein>
<name>A0AAN5CEY2_9BILA</name>
<dbReference type="EMBL" id="BTRK01000002">
    <property type="protein sequence ID" value="GMR39336.1"/>
    <property type="molecule type" value="Genomic_DNA"/>
</dbReference>
<comment type="caution">
    <text evidence="1">The sequence shown here is derived from an EMBL/GenBank/DDBJ whole genome shotgun (WGS) entry which is preliminary data.</text>
</comment>
<sequence>QRSKINEGRGRSLSMQAISALSIEDCLHVDVSQIEIPRWVLSSGYEVLRDPEGHLALAGLESVITVVVHVQFGIDSPNFGSVSLEEKLPKGISLTFCHQIIQIRTRVIVVQLHFGVGEWFVPTEQDSPHSCRLIDQRRDERKDEEEKVDDHPYLVVLFSSKNPSKYEAFK</sequence>
<organism evidence="1 2">
    <name type="scientific">Pristionchus mayeri</name>
    <dbReference type="NCBI Taxonomy" id="1317129"/>
    <lineage>
        <taxon>Eukaryota</taxon>
        <taxon>Metazoa</taxon>
        <taxon>Ecdysozoa</taxon>
        <taxon>Nematoda</taxon>
        <taxon>Chromadorea</taxon>
        <taxon>Rhabditida</taxon>
        <taxon>Rhabditina</taxon>
        <taxon>Diplogasteromorpha</taxon>
        <taxon>Diplogasteroidea</taxon>
        <taxon>Neodiplogasteridae</taxon>
        <taxon>Pristionchus</taxon>
    </lineage>
</organism>
<evidence type="ECO:0000313" key="1">
    <source>
        <dbReference type="EMBL" id="GMR39336.1"/>
    </source>
</evidence>
<evidence type="ECO:0000313" key="2">
    <source>
        <dbReference type="Proteomes" id="UP001328107"/>
    </source>
</evidence>
<keyword evidence="2" id="KW-1185">Reference proteome</keyword>
<feature type="non-terminal residue" evidence="1">
    <location>
        <position position="1"/>
    </location>
</feature>
<reference evidence="2" key="1">
    <citation type="submission" date="2022-10" db="EMBL/GenBank/DDBJ databases">
        <title>Genome assembly of Pristionchus species.</title>
        <authorList>
            <person name="Yoshida K."/>
            <person name="Sommer R.J."/>
        </authorList>
    </citation>
    <scope>NUCLEOTIDE SEQUENCE [LARGE SCALE GENOMIC DNA]</scope>
    <source>
        <strain evidence="2">RS5460</strain>
    </source>
</reference>
<dbReference type="AlphaFoldDB" id="A0AAN5CEY2"/>
<accession>A0AAN5CEY2</accession>